<dbReference type="Proteomes" id="UP000325315">
    <property type="component" value="Unassembled WGS sequence"/>
</dbReference>
<organism evidence="1 2">
    <name type="scientific">Gossypium australe</name>
    <dbReference type="NCBI Taxonomy" id="47621"/>
    <lineage>
        <taxon>Eukaryota</taxon>
        <taxon>Viridiplantae</taxon>
        <taxon>Streptophyta</taxon>
        <taxon>Embryophyta</taxon>
        <taxon>Tracheophyta</taxon>
        <taxon>Spermatophyta</taxon>
        <taxon>Magnoliopsida</taxon>
        <taxon>eudicotyledons</taxon>
        <taxon>Gunneridae</taxon>
        <taxon>Pentapetalae</taxon>
        <taxon>rosids</taxon>
        <taxon>malvids</taxon>
        <taxon>Malvales</taxon>
        <taxon>Malvaceae</taxon>
        <taxon>Malvoideae</taxon>
        <taxon>Gossypium</taxon>
    </lineage>
</organism>
<proteinExistence type="predicted"/>
<accession>A0A5B6VVB7</accession>
<evidence type="ECO:0000313" key="2">
    <source>
        <dbReference type="Proteomes" id="UP000325315"/>
    </source>
</evidence>
<evidence type="ECO:0000313" key="1">
    <source>
        <dbReference type="EMBL" id="KAA3473231.1"/>
    </source>
</evidence>
<dbReference type="EMBL" id="SMMG02000005">
    <property type="protein sequence ID" value="KAA3473231.1"/>
    <property type="molecule type" value="Genomic_DNA"/>
</dbReference>
<protein>
    <submittedName>
        <fullName evidence="1">Uncharacterized protein</fullName>
    </submittedName>
</protein>
<dbReference type="AlphaFoldDB" id="A0A5B6VVB7"/>
<gene>
    <name evidence="1" type="ORF">EPI10_023629</name>
</gene>
<comment type="caution">
    <text evidence="1">The sequence shown here is derived from an EMBL/GenBank/DDBJ whole genome shotgun (WGS) entry which is preliminary data.</text>
</comment>
<sequence length="110" mass="12203">MFHVTCVISARYMCNVKEPARDTKIIRRLPTLSAYLDTVVCPSRVEGTTTSTGVCPGRVKSAPEFWNSIRHTVEGHGRVTGRVMQVSVDHGPDTQACDRPCDASQFRPRV</sequence>
<keyword evidence="2" id="KW-1185">Reference proteome</keyword>
<name>A0A5B6VVB7_9ROSI</name>
<reference evidence="2" key="1">
    <citation type="journal article" date="2019" name="Plant Biotechnol. J.">
        <title>Genome sequencing of the Australian wild diploid species Gossypium australe highlights disease resistance and delayed gland morphogenesis.</title>
        <authorList>
            <person name="Cai Y."/>
            <person name="Cai X."/>
            <person name="Wang Q."/>
            <person name="Wang P."/>
            <person name="Zhang Y."/>
            <person name="Cai C."/>
            <person name="Xu Y."/>
            <person name="Wang K."/>
            <person name="Zhou Z."/>
            <person name="Wang C."/>
            <person name="Geng S."/>
            <person name="Li B."/>
            <person name="Dong Q."/>
            <person name="Hou Y."/>
            <person name="Wang H."/>
            <person name="Ai P."/>
            <person name="Liu Z."/>
            <person name="Yi F."/>
            <person name="Sun M."/>
            <person name="An G."/>
            <person name="Cheng J."/>
            <person name="Zhang Y."/>
            <person name="Shi Q."/>
            <person name="Xie Y."/>
            <person name="Shi X."/>
            <person name="Chang Y."/>
            <person name="Huang F."/>
            <person name="Chen Y."/>
            <person name="Hong S."/>
            <person name="Mi L."/>
            <person name="Sun Q."/>
            <person name="Zhang L."/>
            <person name="Zhou B."/>
            <person name="Peng R."/>
            <person name="Zhang X."/>
            <person name="Liu F."/>
        </authorList>
    </citation>
    <scope>NUCLEOTIDE SEQUENCE [LARGE SCALE GENOMIC DNA]</scope>
    <source>
        <strain evidence="2">cv. PA1801</strain>
    </source>
</reference>